<feature type="region of interest" description="Disordered" evidence="1">
    <location>
        <begin position="40"/>
        <end position="70"/>
    </location>
</feature>
<name>A0A9P6XME7_RHIOR</name>
<organism evidence="2 3">
    <name type="scientific">Rhizopus oryzae</name>
    <name type="common">Mucormycosis agent</name>
    <name type="synonym">Rhizopus arrhizus var. delemar</name>
    <dbReference type="NCBI Taxonomy" id="64495"/>
    <lineage>
        <taxon>Eukaryota</taxon>
        <taxon>Fungi</taxon>
        <taxon>Fungi incertae sedis</taxon>
        <taxon>Mucoromycota</taxon>
        <taxon>Mucoromycotina</taxon>
        <taxon>Mucoromycetes</taxon>
        <taxon>Mucorales</taxon>
        <taxon>Mucorineae</taxon>
        <taxon>Rhizopodaceae</taxon>
        <taxon>Rhizopus</taxon>
    </lineage>
</organism>
<protein>
    <submittedName>
        <fullName evidence="2">Uncharacterized protein</fullName>
    </submittedName>
</protein>
<comment type="caution">
    <text evidence="2">The sequence shown here is derived from an EMBL/GenBank/DDBJ whole genome shotgun (WGS) entry which is preliminary data.</text>
</comment>
<evidence type="ECO:0000313" key="2">
    <source>
        <dbReference type="EMBL" id="KAG1525225.1"/>
    </source>
</evidence>
<dbReference type="EMBL" id="JAANIT010009813">
    <property type="protein sequence ID" value="KAG1525225.1"/>
    <property type="molecule type" value="Genomic_DNA"/>
</dbReference>
<gene>
    <name evidence="2" type="ORF">G6F51_014375</name>
</gene>
<evidence type="ECO:0000313" key="3">
    <source>
        <dbReference type="Proteomes" id="UP000717996"/>
    </source>
</evidence>
<proteinExistence type="predicted"/>
<evidence type="ECO:0000256" key="1">
    <source>
        <dbReference type="SAM" id="MobiDB-lite"/>
    </source>
</evidence>
<feature type="compositionally biased region" description="Basic and acidic residues" evidence="1">
    <location>
        <begin position="55"/>
        <end position="70"/>
    </location>
</feature>
<dbReference type="AlphaFoldDB" id="A0A9P6XME7"/>
<accession>A0A9P6XME7</accession>
<reference evidence="2" key="1">
    <citation type="journal article" date="2020" name="Microb. Genom.">
        <title>Genetic diversity of clinical and environmental Mucorales isolates obtained from an investigation of mucormycosis cases among solid organ transplant recipients.</title>
        <authorList>
            <person name="Nguyen M.H."/>
            <person name="Kaul D."/>
            <person name="Muto C."/>
            <person name="Cheng S.J."/>
            <person name="Richter R.A."/>
            <person name="Bruno V.M."/>
            <person name="Liu G."/>
            <person name="Beyhan S."/>
            <person name="Sundermann A.J."/>
            <person name="Mounaud S."/>
            <person name="Pasculle A.W."/>
            <person name="Nierman W.C."/>
            <person name="Driscoll E."/>
            <person name="Cumbie R."/>
            <person name="Clancy C.J."/>
            <person name="Dupont C.L."/>
        </authorList>
    </citation>
    <scope>NUCLEOTIDE SEQUENCE</scope>
    <source>
        <strain evidence="2">GL16</strain>
    </source>
</reference>
<sequence>MRVALGGDLRQVGDAQHLMAFTQFTQQFADRFRHRAADAAGDFVENQRGHAGRAAGDDGQRQRDARQFAA</sequence>
<dbReference type="Proteomes" id="UP000717996">
    <property type="component" value="Unassembled WGS sequence"/>
</dbReference>